<dbReference type="InterPro" id="IPR035093">
    <property type="entry name" value="RelE/ParE_toxin_dom_sf"/>
</dbReference>
<dbReference type="PANTHER" id="PTHR40266:SF2">
    <property type="entry name" value="TOXIN HIGB-1"/>
    <property type="match status" value="1"/>
</dbReference>
<evidence type="ECO:0000313" key="1">
    <source>
        <dbReference type="EMBL" id="SIS73399.1"/>
    </source>
</evidence>
<proteinExistence type="predicted"/>
<dbReference type="PANTHER" id="PTHR40266">
    <property type="entry name" value="TOXIN HIGB-1"/>
    <property type="match status" value="1"/>
</dbReference>
<accession>A0A1N7LHW5</accession>
<gene>
    <name evidence="1" type="ORF">SAMN05421761_103347</name>
</gene>
<dbReference type="AlphaFoldDB" id="A0A1N7LHW5"/>
<dbReference type="Proteomes" id="UP000186026">
    <property type="component" value="Unassembled WGS sequence"/>
</dbReference>
<dbReference type="InterPro" id="IPR007711">
    <property type="entry name" value="HigB-1"/>
</dbReference>
<keyword evidence="2" id="KW-1185">Reference proteome</keyword>
<sequence>MIKDFGDKETEKIWNGIFSRKLPNEIQHTARRKLRMLHNAQSLQDLRIPPANRLEKLKGNLPSFYSLRINDQWRIIFVWDNNDAYQVQILDYHS</sequence>
<dbReference type="STRING" id="529505.SAMN05421761_103347"/>
<dbReference type="Pfam" id="PF05015">
    <property type="entry name" value="HigB-like_toxin"/>
    <property type="match status" value="1"/>
</dbReference>
<dbReference type="RefSeq" id="WP_076499351.1">
    <property type="nucleotide sequence ID" value="NZ_FTOP01000003.1"/>
</dbReference>
<dbReference type="EMBL" id="FTOP01000003">
    <property type="protein sequence ID" value="SIS73399.1"/>
    <property type="molecule type" value="Genomic_DNA"/>
</dbReference>
<dbReference type="Gene3D" id="3.30.2310.20">
    <property type="entry name" value="RelE-like"/>
    <property type="match status" value="1"/>
</dbReference>
<organism evidence="1 2">
    <name type="scientific">Belliella pelovolcani</name>
    <dbReference type="NCBI Taxonomy" id="529505"/>
    <lineage>
        <taxon>Bacteria</taxon>
        <taxon>Pseudomonadati</taxon>
        <taxon>Bacteroidota</taxon>
        <taxon>Cytophagia</taxon>
        <taxon>Cytophagales</taxon>
        <taxon>Cyclobacteriaceae</taxon>
        <taxon>Belliella</taxon>
    </lineage>
</organism>
<protein>
    <submittedName>
        <fullName evidence="1">Proteic killer suppression protein</fullName>
    </submittedName>
</protein>
<dbReference type="SUPFAM" id="SSF143011">
    <property type="entry name" value="RelE-like"/>
    <property type="match status" value="1"/>
</dbReference>
<evidence type="ECO:0000313" key="2">
    <source>
        <dbReference type="Proteomes" id="UP000186026"/>
    </source>
</evidence>
<dbReference type="OrthoDB" id="9801102at2"/>
<reference evidence="2" key="1">
    <citation type="submission" date="2017-01" db="EMBL/GenBank/DDBJ databases">
        <authorList>
            <person name="Varghese N."/>
            <person name="Submissions S."/>
        </authorList>
    </citation>
    <scope>NUCLEOTIDE SEQUENCE [LARGE SCALE GENOMIC DNA]</scope>
    <source>
        <strain evidence="2">DSM 46698</strain>
    </source>
</reference>
<name>A0A1N7LHW5_9BACT</name>